<protein>
    <submittedName>
        <fullName evidence="4">Uncharacterized protein</fullName>
    </submittedName>
</protein>
<dbReference type="RefSeq" id="XP_002548240.1">
    <property type="nucleotide sequence ID" value="XM_002548194.1"/>
</dbReference>
<dbReference type="GO" id="GO:0005634">
    <property type="term" value="C:nucleus"/>
    <property type="evidence" value="ECO:0007669"/>
    <property type="project" value="EnsemblFungi"/>
</dbReference>
<dbReference type="GO" id="GO:1904855">
    <property type="term" value="F:proteasome regulatory particle binding"/>
    <property type="evidence" value="ECO:0007669"/>
    <property type="project" value="EnsemblFungi"/>
</dbReference>
<dbReference type="AlphaFoldDB" id="C5M815"/>
<dbReference type="GO" id="GO:0070682">
    <property type="term" value="P:proteasome regulatory particle assembly"/>
    <property type="evidence" value="ECO:0007669"/>
    <property type="project" value="EnsemblFungi"/>
</dbReference>
<proteinExistence type="predicted"/>
<accession>C5M815</accession>
<dbReference type="SMART" id="SM00248">
    <property type="entry name" value="ANK"/>
    <property type="match status" value="5"/>
</dbReference>
<organism evidence="4 5">
    <name type="scientific">Candida tropicalis (strain ATCC MYA-3404 / T1)</name>
    <name type="common">Yeast</name>
    <dbReference type="NCBI Taxonomy" id="294747"/>
    <lineage>
        <taxon>Eukaryota</taxon>
        <taxon>Fungi</taxon>
        <taxon>Dikarya</taxon>
        <taxon>Ascomycota</taxon>
        <taxon>Saccharomycotina</taxon>
        <taxon>Pichiomycetes</taxon>
        <taxon>Debaryomycetaceae</taxon>
        <taxon>Candida/Lodderomyces clade</taxon>
        <taxon>Candida</taxon>
    </lineage>
</organism>
<keyword evidence="2 3" id="KW-0040">ANK repeat</keyword>
<reference evidence="4 5" key="1">
    <citation type="journal article" date="2009" name="Nature">
        <title>Evolution of pathogenicity and sexual reproduction in eight Candida genomes.</title>
        <authorList>
            <person name="Butler G."/>
            <person name="Rasmussen M.D."/>
            <person name="Lin M.F."/>
            <person name="Santos M.A."/>
            <person name="Sakthikumar S."/>
            <person name="Munro C.A."/>
            <person name="Rheinbay E."/>
            <person name="Grabherr M."/>
            <person name="Forche A."/>
            <person name="Reedy J.L."/>
            <person name="Agrafioti I."/>
            <person name="Arnaud M.B."/>
            <person name="Bates S."/>
            <person name="Brown A.J."/>
            <person name="Brunke S."/>
            <person name="Costanzo M.C."/>
            <person name="Fitzpatrick D.A."/>
            <person name="de Groot P.W."/>
            <person name="Harris D."/>
            <person name="Hoyer L.L."/>
            <person name="Hube B."/>
            <person name="Klis F.M."/>
            <person name="Kodira C."/>
            <person name="Lennard N."/>
            <person name="Logue M.E."/>
            <person name="Martin R."/>
            <person name="Neiman A.M."/>
            <person name="Nikolaou E."/>
            <person name="Quail M.A."/>
            <person name="Quinn J."/>
            <person name="Santos M.C."/>
            <person name="Schmitzberger F.F."/>
            <person name="Sherlock G."/>
            <person name="Shah P."/>
            <person name="Silverstein K.A."/>
            <person name="Skrzypek M.S."/>
            <person name="Soll D."/>
            <person name="Staggs R."/>
            <person name="Stansfield I."/>
            <person name="Stumpf M.P."/>
            <person name="Sudbery P.E."/>
            <person name="Srikantha T."/>
            <person name="Zeng Q."/>
            <person name="Berman J."/>
            <person name="Berriman M."/>
            <person name="Heitman J."/>
            <person name="Gow N.A."/>
            <person name="Lorenz M.C."/>
            <person name="Birren B.W."/>
            <person name="Kellis M."/>
            <person name="Cuomo C.A."/>
        </authorList>
    </citation>
    <scope>NUCLEOTIDE SEQUENCE [LARGE SCALE GENOMIC DNA]</scope>
    <source>
        <strain evidence="5">ATCC MYA-3404 / T1</strain>
    </source>
</reference>
<evidence type="ECO:0000256" key="2">
    <source>
        <dbReference type="ARBA" id="ARBA00023043"/>
    </source>
</evidence>
<dbReference type="GO" id="GO:0044183">
    <property type="term" value="F:protein folding chaperone"/>
    <property type="evidence" value="ECO:0007669"/>
    <property type="project" value="EnsemblFungi"/>
</dbReference>
<dbReference type="GO" id="GO:0005829">
    <property type="term" value="C:cytosol"/>
    <property type="evidence" value="ECO:0007669"/>
    <property type="project" value="EnsemblFungi"/>
</dbReference>
<dbReference type="HOGENOM" id="CLU_000134_18_2_1"/>
<evidence type="ECO:0000256" key="3">
    <source>
        <dbReference type="PROSITE-ProRule" id="PRU00023"/>
    </source>
</evidence>
<evidence type="ECO:0000256" key="1">
    <source>
        <dbReference type="ARBA" id="ARBA00022737"/>
    </source>
</evidence>
<dbReference type="InterPro" id="IPR036770">
    <property type="entry name" value="Ankyrin_rpt-contain_sf"/>
</dbReference>
<dbReference type="GeneID" id="8299133"/>
<evidence type="ECO:0000313" key="4">
    <source>
        <dbReference type="EMBL" id="EER33719.1"/>
    </source>
</evidence>
<dbReference type="PANTHER" id="PTHR24188:SF29">
    <property type="entry name" value="GH09064P"/>
    <property type="match status" value="1"/>
</dbReference>
<dbReference type="Proteomes" id="UP000002037">
    <property type="component" value="Unassembled WGS sequence"/>
</dbReference>
<dbReference type="KEGG" id="ctp:CTRG_02537"/>
<dbReference type="SUPFAM" id="SSF48403">
    <property type="entry name" value="Ankyrin repeat"/>
    <property type="match status" value="1"/>
</dbReference>
<dbReference type="PROSITE" id="PS50297">
    <property type="entry name" value="ANK_REP_REGION"/>
    <property type="match status" value="2"/>
</dbReference>
<evidence type="ECO:0000313" key="5">
    <source>
        <dbReference type="Proteomes" id="UP000002037"/>
    </source>
</evidence>
<gene>
    <name evidence="4" type="ORF">CTRG_02537</name>
</gene>
<dbReference type="eggNOG" id="KOG4412">
    <property type="taxonomic scope" value="Eukaryota"/>
</dbReference>
<dbReference type="OrthoDB" id="539213at2759"/>
<keyword evidence="1" id="KW-0677">Repeat</keyword>
<feature type="repeat" description="ANK" evidence="3">
    <location>
        <begin position="148"/>
        <end position="172"/>
    </location>
</feature>
<dbReference type="PROSITE" id="PS50088">
    <property type="entry name" value="ANK_REPEAT"/>
    <property type="match status" value="2"/>
</dbReference>
<dbReference type="STRING" id="294747.C5M815"/>
<feature type="repeat" description="ANK" evidence="3">
    <location>
        <begin position="42"/>
        <end position="74"/>
    </location>
</feature>
<dbReference type="EMBL" id="GG692397">
    <property type="protein sequence ID" value="EER33719.1"/>
    <property type="molecule type" value="Genomic_DNA"/>
</dbReference>
<keyword evidence="5" id="KW-1185">Reference proteome</keyword>
<dbReference type="InterPro" id="IPR002110">
    <property type="entry name" value="Ankyrin_rpt"/>
</dbReference>
<dbReference type="PANTHER" id="PTHR24188">
    <property type="entry name" value="ANKYRIN REPEAT PROTEIN"/>
    <property type="match status" value="1"/>
</dbReference>
<dbReference type="Pfam" id="PF12796">
    <property type="entry name" value="Ank_2"/>
    <property type="match status" value="2"/>
</dbReference>
<sequence>MSSDTTNQFIIHDAINEGNILLAQKLIEENSNVKELFKKDDDGRTPLHLACSINNSELVKFILSKSPKYLDIDEYTDDAGFTPLHVISSVGNVSIFQLLMNLDPQPDVNLKTNTGTTCLHIAIGKNNYEIIKELIETYKANCRVKDKRGITPLHRAAAIGSQPIVKLLVEKGKININATDADGLTALEEARLEGHQEIVSFLESMTES</sequence>
<dbReference type="Gene3D" id="1.25.40.20">
    <property type="entry name" value="Ankyrin repeat-containing domain"/>
    <property type="match status" value="1"/>
</dbReference>
<name>C5M815_CANTT</name>
<dbReference type="VEuPathDB" id="FungiDB:CTRG_02537"/>